<dbReference type="WBParaSite" id="ACAC_0001221401-mRNA-1">
    <property type="protein sequence ID" value="ACAC_0001221401-mRNA-1"/>
    <property type="gene ID" value="ACAC_0001221401"/>
</dbReference>
<keyword evidence="4" id="KW-1185">Reference proteome</keyword>
<reference evidence="5" key="2">
    <citation type="submission" date="2017-02" db="UniProtKB">
        <authorList>
            <consortium name="WormBaseParasite"/>
        </authorList>
    </citation>
    <scope>IDENTIFICATION</scope>
</reference>
<dbReference type="InterPro" id="IPR002347">
    <property type="entry name" value="SDR_fam"/>
</dbReference>
<comment type="similarity">
    <text evidence="3">Belongs to the short-chain dehydrogenases/reductases (SDR) family.</text>
</comment>
<dbReference type="Proteomes" id="UP000035642">
    <property type="component" value="Unassembled WGS sequence"/>
</dbReference>
<evidence type="ECO:0000313" key="5">
    <source>
        <dbReference type="WBParaSite" id="ACAC_0001221401-mRNA-1"/>
    </source>
</evidence>
<dbReference type="PRINTS" id="PR00081">
    <property type="entry name" value="GDHRDH"/>
</dbReference>
<dbReference type="PRINTS" id="PR00080">
    <property type="entry name" value="SDRFAMILY"/>
</dbReference>
<evidence type="ECO:0000256" key="3">
    <source>
        <dbReference type="RuleBase" id="RU000363"/>
    </source>
</evidence>
<evidence type="ECO:0000256" key="1">
    <source>
        <dbReference type="ARBA" id="ARBA00022857"/>
    </source>
</evidence>
<accession>A0A0K0DKZ1</accession>
<protein>
    <submittedName>
        <fullName evidence="5">NAD(P)-binding protein</fullName>
    </submittedName>
</protein>
<sequence length="227" mass="24424">MAPYSVLVTGANRGIGLGLVKEFLKNEEIQHVIATAREPDSAKAELKRIGDKRLSVIKLDVTSDESIKGAYIAVKNLVDDRGLTVLVNNAGIFVKYFTNQEPNRADIIKNFDTNAGGVAVLTQMFLPLLRKSASYMATEEFSIDRAAIINISSGAGSISTNTTGSSSSGMLAYRTSKAALNSLMKTMAIDLEPEGILISSFCPGWVQTDMGGSNAQVTVSRHFHQTF</sequence>
<organism evidence="4 5">
    <name type="scientific">Angiostrongylus cantonensis</name>
    <name type="common">Rat lungworm</name>
    <dbReference type="NCBI Taxonomy" id="6313"/>
    <lineage>
        <taxon>Eukaryota</taxon>
        <taxon>Metazoa</taxon>
        <taxon>Ecdysozoa</taxon>
        <taxon>Nematoda</taxon>
        <taxon>Chromadorea</taxon>
        <taxon>Rhabditida</taxon>
        <taxon>Rhabditina</taxon>
        <taxon>Rhabditomorpha</taxon>
        <taxon>Strongyloidea</taxon>
        <taxon>Metastrongylidae</taxon>
        <taxon>Angiostrongylus</taxon>
    </lineage>
</organism>
<dbReference type="Gene3D" id="3.40.50.720">
    <property type="entry name" value="NAD(P)-binding Rossmann-like Domain"/>
    <property type="match status" value="1"/>
</dbReference>
<dbReference type="InterPro" id="IPR036291">
    <property type="entry name" value="NAD(P)-bd_dom_sf"/>
</dbReference>
<dbReference type="PANTHER" id="PTHR43544">
    <property type="entry name" value="SHORT-CHAIN DEHYDROGENASE/REDUCTASE"/>
    <property type="match status" value="1"/>
</dbReference>
<reference evidence="4" key="1">
    <citation type="submission" date="2012-09" db="EMBL/GenBank/DDBJ databases">
        <authorList>
            <person name="Martin A.A."/>
        </authorList>
    </citation>
    <scope>NUCLEOTIDE SEQUENCE</scope>
</reference>
<proteinExistence type="inferred from homology"/>
<evidence type="ECO:0000256" key="2">
    <source>
        <dbReference type="ARBA" id="ARBA00023002"/>
    </source>
</evidence>
<dbReference type="GO" id="GO:0005737">
    <property type="term" value="C:cytoplasm"/>
    <property type="evidence" value="ECO:0007669"/>
    <property type="project" value="TreeGrafter"/>
</dbReference>
<dbReference type="GO" id="GO:0016491">
    <property type="term" value="F:oxidoreductase activity"/>
    <property type="evidence" value="ECO:0007669"/>
    <property type="project" value="UniProtKB-KW"/>
</dbReference>
<dbReference type="AlphaFoldDB" id="A0A0K0DKZ1"/>
<dbReference type="SUPFAM" id="SSF51735">
    <property type="entry name" value="NAD(P)-binding Rossmann-fold domains"/>
    <property type="match status" value="1"/>
</dbReference>
<evidence type="ECO:0000313" key="4">
    <source>
        <dbReference type="Proteomes" id="UP000035642"/>
    </source>
</evidence>
<name>A0A0K0DKZ1_ANGCA</name>
<dbReference type="PANTHER" id="PTHR43544:SF7">
    <property type="entry name" value="NADB-LER2"/>
    <property type="match status" value="1"/>
</dbReference>
<keyword evidence="2" id="KW-0560">Oxidoreductase</keyword>
<dbReference type="Pfam" id="PF00106">
    <property type="entry name" value="adh_short"/>
    <property type="match status" value="1"/>
</dbReference>
<keyword evidence="1" id="KW-0521">NADP</keyword>
<dbReference type="InterPro" id="IPR051468">
    <property type="entry name" value="Fungal_SecMetab_SDRs"/>
</dbReference>